<dbReference type="OrthoDB" id="5425547at2759"/>
<dbReference type="Pfam" id="PF24866">
    <property type="entry name" value="DUF7732"/>
    <property type="match status" value="1"/>
</dbReference>
<dbReference type="PANTHER" id="PTHR42091">
    <property type="entry name" value="CONSERVED GLYCINE-RICH PROTEIN (AFU_ORTHOLOGUE AFUA_7G02440)"/>
    <property type="match status" value="1"/>
</dbReference>
<sequence length="303" mass="30515">MRPDFAVVLFTLITSTVASAVDGDRHIKRIEAEPSVDEHELYKRRGGGGGGGRGGGGGGGRSGGSSSGGSRGGSSGSGSGSSRGGSSGSGSSGSGSSGSSSRPGSSGSSGSRGGSGSSGSRGVGPQPSYGGGRYYAGGSATPYRSGGRSPIGRIAPFVLIGGALAFWPGVWLYGAHMYPYENTYRFHNDTSDEDEERDILCACARYAECSCDDNNNTAYYDDLIGNGSYQALNKSVVDVAEVNGTMTILINGTLPNDTALPNDSDSSSGSNNNDSDNAAARTMVEALGYWPAVAAVMAAVFIA</sequence>
<evidence type="ECO:0000256" key="1">
    <source>
        <dbReference type="SAM" id="MobiDB-lite"/>
    </source>
</evidence>
<keyword evidence="6" id="KW-1185">Reference proteome</keyword>
<dbReference type="Proteomes" id="UP000567885">
    <property type="component" value="Unassembled WGS sequence"/>
</dbReference>
<evidence type="ECO:0000313" key="5">
    <source>
        <dbReference type="EMBL" id="KAF5658995.1"/>
    </source>
</evidence>
<name>A0A8H5SXS4_FUSHE</name>
<dbReference type="InterPro" id="IPR056634">
    <property type="entry name" value="DUF7732"/>
</dbReference>
<dbReference type="PANTHER" id="PTHR42091:SF1">
    <property type="entry name" value="CONSERVED GLYCINE-RICH PROTEIN (AFU_ORTHOLOGUE AFUA_7G02440)"/>
    <property type="match status" value="1"/>
</dbReference>
<keyword evidence="3" id="KW-0732">Signal</keyword>
<dbReference type="EMBL" id="JAAGWQ010000225">
    <property type="protein sequence ID" value="KAF5658995.1"/>
    <property type="molecule type" value="Genomic_DNA"/>
</dbReference>
<feature type="compositionally biased region" description="Gly residues" evidence="1">
    <location>
        <begin position="110"/>
        <end position="122"/>
    </location>
</feature>
<feature type="transmembrane region" description="Helical" evidence="2">
    <location>
        <begin position="154"/>
        <end position="175"/>
    </location>
</feature>
<keyword evidence="2" id="KW-1133">Transmembrane helix</keyword>
<feature type="compositionally biased region" description="Gly residues" evidence="1">
    <location>
        <begin position="47"/>
        <end position="96"/>
    </location>
</feature>
<reference evidence="5 6" key="1">
    <citation type="submission" date="2020-05" db="EMBL/GenBank/DDBJ databases">
        <title>Identification and distribution of gene clusters putatively required for synthesis of sphingolipid metabolism inhibitors in phylogenetically diverse species of the filamentous fungus Fusarium.</title>
        <authorList>
            <person name="Kim H.-S."/>
            <person name="Busman M."/>
            <person name="Brown D.W."/>
            <person name="Divon H."/>
            <person name="Uhlig S."/>
            <person name="Proctor R.H."/>
        </authorList>
    </citation>
    <scope>NUCLEOTIDE SEQUENCE [LARGE SCALE GENOMIC DNA]</scope>
    <source>
        <strain evidence="5 6">NRRL 20693</strain>
    </source>
</reference>
<protein>
    <recommendedName>
        <fullName evidence="4">DUF7732 domain-containing protein</fullName>
    </recommendedName>
</protein>
<feature type="signal peptide" evidence="3">
    <location>
        <begin position="1"/>
        <end position="20"/>
    </location>
</feature>
<feature type="domain" description="DUF7732" evidence="4">
    <location>
        <begin position="134"/>
        <end position="258"/>
    </location>
</feature>
<evidence type="ECO:0000313" key="6">
    <source>
        <dbReference type="Proteomes" id="UP000567885"/>
    </source>
</evidence>
<keyword evidence="2" id="KW-0812">Transmembrane</keyword>
<comment type="caution">
    <text evidence="5">The sequence shown here is derived from an EMBL/GenBank/DDBJ whole genome shotgun (WGS) entry which is preliminary data.</text>
</comment>
<feature type="chain" id="PRO_5034408510" description="DUF7732 domain-containing protein" evidence="3">
    <location>
        <begin position="21"/>
        <end position="303"/>
    </location>
</feature>
<gene>
    <name evidence="5" type="ORF">FHETE_9623</name>
</gene>
<accession>A0A8H5SXS4</accession>
<organism evidence="5 6">
    <name type="scientific">Fusarium heterosporum</name>
    <dbReference type="NCBI Taxonomy" id="42747"/>
    <lineage>
        <taxon>Eukaryota</taxon>
        <taxon>Fungi</taxon>
        <taxon>Dikarya</taxon>
        <taxon>Ascomycota</taxon>
        <taxon>Pezizomycotina</taxon>
        <taxon>Sordariomycetes</taxon>
        <taxon>Hypocreomycetidae</taxon>
        <taxon>Hypocreales</taxon>
        <taxon>Nectriaceae</taxon>
        <taxon>Fusarium</taxon>
        <taxon>Fusarium heterosporum species complex</taxon>
    </lineage>
</organism>
<evidence type="ECO:0000256" key="2">
    <source>
        <dbReference type="SAM" id="Phobius"/>
    </source>
</evidence>
<feature type="compositionally biased region" description="Low complexity" evidence="1">
    <location>
        <begin position="97"/>
        <end position="109"/>
    </location>
</feature>
<feature type="region of interest" description="Disordered" evidence="1">
    <location>
        <begin position="38"/>
        <end position="133"/>
    </location>
</feature>
<proteinExistence type="predicted"/>
<dbReference type="AlphaFoldDB" id="A0A8H5SXS4"/>
<keyword evidence="2" id="KW-0472">Membrane</keyword>
<evidence type="ECO:0000259" key="4">
    <source>
        <dbReference type="Pfam" id="PF24866"/>
    </source>
</evidence>
<evidence type="ECO:0000256" key="3">
    <source>
        <dbReference type="SAM" id="SignalP"/>
    </source>
</evidence>